<feature type="compositionally biased region" description="Basic residues" evidence="2">
    <location>
        <begin position="507"/>
        <end position="518"/>
    </location>
</feature>
<keyword evidence="3" id="KW-0732">Signal</keyword>
<dbReference type="PROSITE" id="PS50948">
    <property type="entry name" value="PAN"/>
    <property type="match status" value="1"/>
</dbReference>
<keyword evidence="6" id="KW-1185">Reference proteome</keyword>
<evidence type="ECO:0000313" key="6">
    <source>
        <dbReference type="Proteomes" id="UP000024635"/>
    </source>
</evidence>
<feature type="signal peptide" evidence="3">
    <location>
        <begin position="1"/>
        <end position="20"/>
    </location>
</feature>
<comment type="caution">
    <text evidence="5">The sequence shown here is derived from an EMBL/GenBank/DDBJ whole genome shotgun (WGS) entry which is preliminary data.</text>
</comment>
<proteinExistence type="predicted"/>
<feature type="compositionally biased region" description="Basic and acidic residues" evidence="2">
    <location>
        <begin position="449"/>
        <end position="506"/>
    </location>
</feature>
<dbReference type="EMBL" id="JARK01001463">
    <property type="protein sequence ID" value="EYB98854.1"/>
    <property type="molecule type" value="Genomic_DNA"/>
</dbReference>
<feature type="compositionally biased region" description="Basic residues" evidence="2">
    <location>
        <begin position="332"/>
        <end position="355"/>
    </location>
</feature>
<keyword evidence="1" id="KW-0175">Coiled coil</keyword>
<feature type="region of interest" description="Disordered" evidence="2">
    <location>
        <begin position="586"/>
        <end position="608"/>
    </location>
</feature>
<protein>
    <recommendedName>
        <fullName evidence="4">Apple domain-containing protein</fullName>
    </recommendedName>
</protein>
<accession>A0A016T8A6</accession>
<evidence type="ECO:0000256" key="1">
    <source>
        <dbReference type="SAM" id="Coils"/>
    </source>
</evidence>
<sequence length="861" mass="97505">MHSFTAFLFTVFSWAWNAGARSSGFFPMSPRQGESESRVLTSAVHPFFASPNNGAIIDIAVPEEQRLYGRDYRGTLESRPIVHGVQNLRKYFIPPRTRSSEWLLGSSDSAKESSVSERAAANLTLGGSWTCRSVVYDSNWRICDMFAVAATAAPFTLVDYEGRDYFEYLAALPPSDDEISLASNFAQQQQTIVPDNKEKQMCSNDRDKVSGSKTHVVEVKTYAAVPIEEQLKAEEREVEKNEKERGKKERKLQKIIKEAEAVTVTSTTTTQVPLTESPVSETEDTADYERTTIPVSEDDTSDSSTTPKAEGIPEVEQTTAKAEVISPATSRSIRRKPPKKIKDKKAKRDSRKRQKQPQPLQSGSDDSDERRTKEEDQSTERRSQWRRTKKIVRRKPSKVVKTNSVIVTTTEVIQELSPELAREKILLYQKRKAAEAERTTSAPRRRRVRIEGRRLHGDLLEEDEPITRHKDEKEMFREKEKKKDDARISEGSHDGRQKLKKENERKPVKKGLSRRKIPLHQTTQQPSSSASTASTTGAEALPVTTTEPGAAEDALRMALAREIKKFISKELKHKLFRTHGTRLYGESEEVKPPSELVPMSAKPRRRQEEVLPSNICEEHEKVVMMTFTDSTRKPYTAAVEMVKTRDHEECMRLCERSPDCSSAVFSSSLCELSATRARHTIPDIRPSTNDTYIEKACVDSAVIRGRETHITGVANHILAGFVEQVEDAYGVEQCIAACYMALKQYGFHCMSAMWYPLDKEQNCLLNGESRKTQQKLFIAEDTGHQMIYFEHPDAALFRRMHDEIPLDHNSTAEQGWTAWSLCRGNEERVRYSKCKEHSDVRKCPKETAKCLGKANASSTEA</sequence>
<organism evidence="5 6">
    <name type="scientific">Ancylostoma ceylanicum</name>
    <dbReference type="NCBI Taxonomy" id="53326"/>
    <lineage>
        <taxon>Eukaryota</taxon>
        <taxon>Metazoa</taxon>
        <taxon>Ecdysozoa</taxon>
        <taxon>Nematoda</taxon>
        <taxon>Chromadorea</taxon>
        <taxon>Rhabditida</taxon>
        <taxon>Rhabditina</taxon>
        <taxon>Rhabditomorpha</taxon>
        <taxon>Strongyloidea</taxon>
        <taxon>Ancylostomatidae</taxon>
        <taxon>Ancylostomatinae</taxon>
        <taxon>Ancylostoma</taxon>
    </lineage>
</organism>
<feature type="coiled-coil region" evidence="1">
    <location>
        <begin position="224"/>
        <end position="258"/>
    </location>
</feature>
<dbReference type="AlphaFoldDB" id="A0A016T8A6"/>
<feature type="compositionally biased region" description="Low complexity" evidence="2">
    <location>
        <begin position="264"/>
        <end position="275"/>
    </location>
</feature>
<dbReference type="OrthoDB" id="5916958at2759"/>
<dbReference type="Gene3D" id="3.50.4.10">
    <property type="entry name" value="Hepatocyte Growth Factor"/>
    <property type="match status" value="1"/>
</dbReference>
<dbReference type="InterPro" id="IPR003609">
    <property type="entry name" value="Pan_app"/>
</dbReference>
<gene>
    <name evidence="5" type="primary">Acey_s0127.g1383</name>
    <name evidence="5" type="ORF">Y032_0127g1383</name>
</gene>
<dbReference type="SMART" id="SM00473">
    <property type="entry name" value="PAN_AP"/>
    <property type="match status" value="2"/>
</dbReference>
<evidence type="ECO:0000256" key="3">
    <source>
        <dbReference type="SAM" id="SignalP"/>
    </source>
</evidence>
<dbReference type="SUPFAM" id="SSF57414">
    <property type="entry name" value="Hairpin loop containing domain-like"/>
    <property type="match status" value="2"/>
</dbReference>
<reference evidence="6" key="1">
    <citation type="journal article" date="2015" name="Nat. Genet.">
        <title>The genome and transcriptome of the zoonotic hookworm Ancylostoma ceylanicum identify infection-specific gene families.</title>
        <authorList>
            <person name="Schwarz E.M."/>
            <person name="Hu Y."/>
            <person name="Antoshechkin I."/>
            <person name="Miller M.M."/>
            <person name="Sternberg P.W."/>
            <person name="Aroian R.V."/>
        </authorList>
    </citation>
    <scope>NUCLEOTIDE SEQUENCE</scope>
    <source>
        <strain evidence="6">HY135</strain>
    </source>
</reference>
<feature type="domain" description="Apple" evidence="4">
    <location>
        <begin position="616"/>
        <end position="697"/>
    </location>
</feature>
<evidence type="ECO:0000256" key="2">
    <source>
        <dbReference type="SAM" id="MobiDB-lite"/>
    </source>
</evidence>
<feature type="compositionally biased region" description="Low complexity" evidence="2">
    <location>
        <begin position="521"/>
        <end position="538"/>
    </location>
</feature>
<feature type="compositionally biased region" description="Basic residues" evidence="2">
    <location>
        <begin position="384"/>
        <end position="398"/>
    </location>
</feature>
<feature type="chain" id="PRO_5001490597" description="Apple domain-containing protein" evidence="3">
    <location>
        <begin position="21"/>
        <end position="861"/>
    </location>
</feature>
<evidence type="ECO:0000313" key="5">
    <source>
        <dbReference type="EMBL" id="EYB98854.1"/>
    </source>
</evidence>
<name>A0A016T8A6_9BILA</name>
<dbReference type="CDD" id="cd01099">
    <property type="entry name" value="PAN_AP_HGF"/>
    <property type="match status" value="1"/>
</dbReference>
<feature type="compositionally biased region" description="Basic and acidic residues" evidence="2">
    <location>
        <begin position="368"/>
        <end position="383"/>
    </location>
</feature>
<dbReference type="Proteomes" id="UP000024635">
    <property type="component" value="Unassembled WGS sequence"/>
</dbReference>
<evidence type="ECO:0000259" key="4">
    <source>
        <dbReference type="PROSITE" id="PS50948"/>
    </source>
</evidence>
<feature type="region of interest" description="Disordered" evidence="2">
    <location>
        <begin position="431"/>
        <end position="549"/>
    </location>
</feature>
<dbReference type="Pfam" id="PF00024">
    <property type="entry name" value="PAN_1"/>
    <property type="match status" value="2"/>
</dbReference>
<feature type="region of interest" description="Disordered" evidence="2">
    <location>
        <begin position="264"/>
        <end position="399"/>
    </location>
</feature>